<organism evidence="9 10">
    <name type="scientific">Stylophora pistillata</name>
    <name type="common">Smooth cauliflower coral</name>
    <dbReference type="NCBI Taxonomy" id="50429"/>
    <lineage>
        <taxon>Eukaryota</taxon>
        <taxon>Metazoa</taxon>
        <taxon>Cnidaria</taxon>
        <taxon>Anthozoa</taxon>
        <taxon>Hexacorallia</taxon>
        <taxon>Scleractinia</taxon>
        <taxon>Astrocoeniina</taxon>
        <taxon>Pocilloporidae</taxon>
        <taxon>Stylophora</taxon>
    </lineage>
</organism>
<evidence type="ECO:0000256" key="7">
    <source>
        <dbReference type="SAM" id="MobiDB-lite"/>
    </source>
</evidence>
<feature type="domain" description="Homeobox" evidence="8">
    <location>
        <begin position="136"/>
        <end position="196"/>
    </location>
</feature>
<evidence type="ECO:0000256" key="6">
    <source>
        <dbReference type="RuleBase" id="RU000682"/>
    </source>
</evidence>
<name>A0A2B4RLQ6_STYPI</name>
<dbReference type="InterPro" id="IPR009057">
    <property type="entry name" value="Homeodomain-like_sf"/>
</dbReference>
<dbReference type="PROSITE" id="PS50071">
    <property type="entry name" value="HOMEOBOX_2"/>
    <property type="match status" value="1"/>
</dbReference>
<dbReference type="GO" id="GO:0000978">
    <property type="term" value="F:RNA polymerase II cis-regulatory region sequence-specific DNA binding"/>
    <property type="evidence" value="ECO:0007669"/>
    <property type="project" value="TreeGrafter"/>
</dbReference>
<keyword evidence="3 5" id="KW-0371">Homeobox</keyword>
<dbReference type="GO" id="GO:0030154">
    <property type="term" value="P:cell differentiation"/>
    <property type="evidence" value="ECO:0007669"/>
    <property type="project" value="TreeGrafter"/>
</dbReference>
<evidence type="ECO:0000256" key="2">
    <source>
        <dbReference type="ARBA" id="ARBA00023125"/>
    </source>
</evidence>
<dbReference type="GO" id="GO:0000981">
    <property type="term" value="F:DNA-binding transcription factor activity, RNA polymerase II-specific"/>
    <property type="evidence" value="ECO:0007669"/>
    <property type="project" value="InterPro"/>
</dbReference>
<comment type="caution">
    <text evidence="9">The sequence shown here is derived from an EMBL/GenBank/DDBJ whole genome shotgun (WGS) entry which is preliminary data.</text>
</comment>
<sequence>MDFRHKREHLSFSIENILQDDFSHRVGDNNVKISPLRSTFAKRLASAPYQLYGIHYFRPMIVSYLPVVHRVDARFLRVDEENEQKIVDQNPANNDNFSGYEDESTLENNEDAKTDEKGDEKPMLLEMDNSEDLTPKRRQKHRSHFTQHQVQHLDKLFSRQKYLTRDERTLLARRLEMTELQIRNWFQNRRYLERKRTNECTNQVKANEPWK</sequence>
<dbReference type="EMBL" id="LSMT01000489">
    <property type="protein sequence ID" value="PFX17205.1"/>
    <property type="molecule type" value="Genomic_DNA"/>
</dbReference>
<feature type="compositionally biased region" description="Basic residues" evidence="7">
    <location>
        <begin position="136"/>
        <end position="145"/>
    </location>
</feature>
<dbReference type="CDD" id="cd00086">
    <property type="entry name" value="homeodomain"/>
    <property type="match status" value="1"/>
</dbReference>
<comment type="subcellular location">
    <subcellularLocation>
        <location evidence="1 5 6">Nucleus</location>
    </subcellularLocation>
</comment>
<dbReference type="GO" id="GO:0005634">
    <property type="term" value="C:nucleus"/>
    <property type="evidence" value="ECO:0007669"/>
    <property type="project" value="UniProtKB-SubCell"/>
</dbReference>
<gene>
    <name evidence="9" type="primary">TLX3</name>
    <name evidence="9" type="ORF">AWC38_SpisGene18487</name>
</gene>
<feature type="region of interest" description="Disordered" evidence="7">
    <location>
        <begin position="86"/>
        <end position="147"/>
    </location>
</feature>
<dbReference type="SUPFAM" id="SSF46689">
    <property type="entry name" value="Homeodomain-like"/>
    <property type="match status" value="1"/>
</dbReference>
<evidence type="ECO:0000256" key="4">
    <source>
        <dbReference type="ARBA" id="ARBA00023242"/>
    </source>
</evidence>
<reference evidence="10" key="1">
    <citation type="journal article" date="2017" name="bioRxiv">
        <title>Comparative analysis of the genomes of Stylophora pistillata and Acropora digitifera provides evidence for extensive differences between species of corals.</title>
        <authorList>
            <person name="Voolstra C.R."/>
            <person name="Li Y."/>
            <person name="Liew Y.J."/>
            <person name="Baumgarten S."/>
            <person name="Zoccola D."/>
            <person name="Flot J.-F."/>
            <person name="Tambutte S."/>
            <person name="Allemand D."/>
            <person name="Aranda M."/>
        </authorList>
    </citation>
    <scope>NUCLEOTIDE SEQUENCE [LARGE SCALE GENOMIC DNA]</scope>
</reference>
<dbReference type="OrthoDB" id="5950515at2759"/>
<dbReference type="Pfam" id="PF00046">
    <property type="entry name" value="Homeodomain"/>
    <property type="match status" value="1"/>
</dbReference>
<dbReference type="Proteomes" id="UP000225706">
    <property type="component" value="Unassembled WGS sequence"/>
</dbReference>
<protein>
    <submittedName>
        <fullName evidence="9">T-cell leukemia homeobox protein 3</fullName>
    </submittedName>
</protein>
<evidence type="ECO:0000256" key="5">
    <source>
        <dbReference type="PROSITE-ProRule" id="PRU00108"/>
    </source>
</evidence>
<evidence type="ECO:0000256" key="3">
    <source>
        <dbReference type="ARBA" id="ARBA00023155"/>
    </source>
</evidence>
<keyword evidence="2 5" id="KW-0238">DNA-binding</keyword>
<dbReference type="SMART" id="SM00389">
    <property type="entry name" value="HOX"/>
    <property type="match status" value="1"/>
</dbReference>
<dbReference type="InterPro" id="IPR017970">
    <property type="entry name" value="Homeobox_CS"/>
</dbReference>
<keyword evidence="10" id="KW-1185">Reference proteome</keyword>
<feature type="compositionally biased region" description="Acidic residues" evidence="7">
    <location>
        <begin position="100"/>
        <end position="109"/>
    </location>
</feature>
<dbReference type="InterPro" id="IPR050394">
    <property type="entry name" value="Homeobox_NK-like"/>
</dbReference>
<dbReference type="Gene3D" id="1.10.10.60">
    <property type="entry name" value="Homeodomain-like"/>
    <property type="match status" value="1"/>
</dbReference>
<accession>A0A2B4RLQ6</accession>
<dbReference type="PANTHER" id="PTHR24340">
    <property type="entry name" value="HOMEOBOX PROTEIN NKX"/>
    <property type="match status" value="1"/>
</dbReference>
<feature type="DNA-binding region" description="Homeobox" evidence="5">
    <location>
        <begin position="138"/>
        <end position="197"/>
    </location>
</feature>
<dbReference type="STRING" id="50429.A0A2B4RLQ6"/>
<evidence type="ECO:0000313" key="9">
    <source>
        <dbReference type="EMBL" id="PFX17205.1"/>
    </source>
</evidence>
<evidence type="ECO:0000313" key="10">
    <source>
        <dbReference type="Proteomes" id="UP000225706"/>
    </source>
</evidence>
<proteinExistence type="predicted"/>
<dbReference type="InterPro" id="IPR001356">
    <property type="entry name" value="HD"/>
</dbReference>
<evidence type="ECO:0000259" key="8">
    <source>
        <dbReference type="PROSITE" id="PS50071"/>
    </source>
</evidence>
<feature type="compositionally biased region" description="Basic and acidic residues" evidence="7">
    <location>
        <begin position="110"/>
        <end position="123"/>
    </location>
</feature>
<dbReference type="AlphaFoldDB" id="A0A2B4RLQ6"/>
<dbReference type="PROSITE" id="PS00027">
    <property type="entry name" value="HOMEOBOX_1"/>
    <property type="match status" value="1"/>
</dbReference>
<evidence type="ECO:0000256" key="1">
    <source>
        <dbReference type="ARBA" id="ARBA00004123"/>
    </source>
</evidence>
<keyword evidence="4 5" id="KW-0539">Nucleus</keyword>